<protein>
    <submittedName>
        <fullName evidence="1">Uncharacterized protein</fullName>
    </submittedName>
</protein>
<keyword evidence="2" id="KW-1185">Reference proteome</keyword>
<dbReference type="AlphaFoldDB" id="A0AA39QC53"/>
<gene>
    <name evidence="1" type="ORF">EDD18DRAFT_850648</name>
</gene>
<accession>A0AA39QC53</accession>
<comment type="caution">
    <text evidence="1">The sequence shown here is derived from an EMBL/GenBank/DDBJ whole genome shotgun (WGS) entry which is preliminary data.</text>
</comment>
<sequence length="111" mass="13092">MIFIFFLTTGLLDAFKDAQCWLTGSADRRPSLTPTLKLQLAPPETFHSLRTLLEIDYASFYPWDLIHRLHPFSPPVTQRYQGGLISLDFPHSMFRHMLYEEVHRNPYHYPL</sequence>
<evidence type="ECO:0000313" key="1">
    <source>
        <dbReference type="EMBL" id="KAK0499385.1"/>
    </source>
</evidence>
<name>A0AA39QC53_9AGAR</name>
<dbReference type="Proteomes" id="UP001175228">
    <property type="component" value="Unassembled WGS sequence"/>
</dbReference>
<evidence type="ECO:0000313" key="2">
    <source>
        <dbReference type="Proteomes" id="UP001175228"/>
    </source>
</evidence>
<proteinExistence type="predicted"/>
<reference evidence="1" key="1">
    <citation type="submission" date="2023-06" db="EMBL/GenBank/DDBJ databases">
        <authorList>
            <consortium name="Lawrence Berkeley National Laboratory"/>
            <person name="Ahrendt S."/>
            <person name="Sahu N."/>
            <person name="Indic B."/>
            <person name="Wong-Bajracharya J."/>
            <person name="Merenyi Z."/>
            <person name="Ke H.-M."/>
            <person name="Monk M."/>
            <person name="Kocsube S."/>
            <person name="Drula E."/>
            <person name="Lipzen A."/>
            <person name="Balint B."/>
            <person name="Henrissat B."/>
            <person name="Andreopoulos B."/>
            <person name="Martin F.M."/>
            <person name="Harder C.B."/>
            <person name="Rigling D."/>
            <person name="Ford K.L."/>
            <person name="Foster G.D."/>
            <person name="Pangilinan J."/>
            <person name="Papanicolaou A."/>
            <person name="Barry K."/>
            <person name="LaButti K."/>
            <person name="Viragh M."/>
            <person name="Koriabine M."/>
            <person name="Yan M."/>
            <person name="Riley R."/>
            <person name="Champramary S."/>
            <person name="Plett K.L."/>
            <person name="Tsai I.J."/>
            <person name="Slot J."/>
            <person name="Sipos G."/>
            <person name="Plett J."/>
            <person name="Nagy L.G."/>
            <person name="Grigoriev I.V."/>
        </authorList>
    </citation>
    <scope>NUCLEOTIDE SEQUENCE</scope>
    <source>
        <strain evidence="1">HWK02</strain>
    </source>
</reference>
<organism evidence="1 2">
    <name type="scientific">Armillaria luteobubalina</name>
    <dbReference type="NCBI Taxonomy" id="153913"/>
    <lineage>
        <taxon>Eukaryota</taxon>
        <taxon>Fungi</taxon>
        <taxon>Dikarya</taxon>
        <taxon>Basidiomycota</taxon>
        <taxon>Agaricomycotina</taxon>
        <taxon>Agaricomycetes</taxon>
        <taxon>Agaricomycetidae</taxon>
        <taxon>Agaricales</taxon>
        <taxon>Marasmiineae</taxon>
        <taxon>Physalacriaceae</taxon>
        <taxon>Armillaria</taxon>
    </lineage>
</organism>
<dbReference type="EMBL" id="JAUEPU010000009">
    <property type="protein sequence ID" value="KAK0499385.1"/>
    <property type="molecule type" value="Genomic_DNA"/>
</dbReference>